<dbReference type="InterPro" id="IPR036034">
    <property type="entry name" value="PDZ_sf"/>
</dbReference>
<dbReference type="NCBIfam" id="TIGR00225">
    <property type="entry name" value="prc"/>
    <property type="match status" value="1"/>
</dbReference>
<reference evidence="8 9" key="1">
    <citation type="submission" date="2019-08" db="EMBL/GenBank/DDBJ databases">
        <title>100 year-old enigma solved: identification of Planctomyces bekefii, the type genus and species of the phylum Planctomycetes.</title>
        <authorList>
            <person name="Svetlana D.N."/>
            <person name="Overmann J."/>
        </authorList>
    </citation>
    <scope>NUCLEOTIDE SEQUENCE [LARGE SCALE GENOMIC DNA]</scope>
    <source>
        <strain evidence="8">Phe10_nw2017</strain>
    </source>
</reference>
<dbReference type="InterPro" id="IPR029045">
    <property type="entry name" value="ClpP/crotonase-like_dom_sf"/>
</dbReference>
<dbReference type="SUPFAM" id="SSF50156">
    <property type="entry name" value="PDZ domain-like"/>
    <property type="match status" value="1"/>
</dbReference>
<feature type="domain" description="PDZ" evidence="7">
    <location>
        <begin position="20"/>
        <end position="94"/>
    </location>
</feature>
<comment type="caution">
    <text evidence="8">The sequence shown here is derived from an EMBL/GenBank/DDBJ whole genome shotgun (WGS) entry which is preliminary data.</text>
</comment>
<dbReference type="CDD" id="cd07560">
    <property type="entry name" value="Peptidase_S41_CPP"/>
    <property type="match status" value="1"/>
</dbReference>
<accession>A0A5C6M895</accession>
<dbReference type="PANTHER" id="PTHR32060">
    <property type="entry name" value="TAIL-SPECIFIC PROTEASE"/>
    <property type="match status" value="1"/>
</dbReference>
<gene>
    <name evidence="8" type="ORF">E3A20_06600</name>
</gene>
<keyword evidence="9" id="KW-1185">Reference proteome</keyword>
<dbReference type="InterPro" id="IPR020992">
    <property type="entry name" value="Tail_Prtase_C"/>
</dbReference>
<protein>
    <submittedName>
        <fullName evidence="8">C-terminal processing peptidase</fullName>
    </submittedName>
</protein>
<dbReference type="SMART" id="SM00228">
    <property type="entry name" value="PDZ"/>
    <property type="match status" value="1"/>
</dbReference>
<organism evidence="8 9">
    <name type="scientific">Planctomyces bekefii</name>
    <dbReference type="NCBI Taxonomy" id="1653850"/>
    <lineage>
        <taxon>Bacteria</taxon>
        <taxon>Pseudomonadati</taxon>
        <taxon>Planctomycetota</taxon>
        <taxon>Planctomycetia</taxon>
        <taxon>Planctomycetales</taxon>
        <taxon>Planctomycetaceae</taxon>
        <taxon>Planctomyces</taxon>
    </lineage>
</organism>
<dbReference type="Pfam" id="PF00595">
    <property type="entry name" value="PDZ"/>
    <property type="match status" value="1"/>
</dbReference>
<dbReference type="PANTHER" id="PTHR32060:SF22">
    <property type="entry name" value="CARBOXYL-TERMINAL-PROCESSING PEPTIDASE 3, CHLOROPLASTIC"/>
    <property type="match status" value="1"/>
</dbReference>
<proteinExistence type="inferred from homology"/>
<reference evidence="8 9" key="2">
    <citation type="submission" date="2019-08" db="EMBL/GenBank/DDBJ databases">
        <authorList>
            <person name="Henke P."/>
        </authorList>
    </citation>
    <scope>NUCLEOTIDE SEQUENCE [LARGE SCALE GENOMIC DNA]</scope>
    <source>
        <strain evidence="8">Phe10_nw2017</strain>
    </source>
</reference>
<dbReference type="FunFam" id="3.90.226.10:FF:000090">
    <property type="entry name" value="Tail-specific protease"/>
    <property type="match status" value="1"/>
</dbReference>
<dbReference type="Proteomes" id="UP000321083">
    <property type="component" value="Unassembled WGS sequence"/>
</dbReference>
<dbReference type="InterPro" id="IPR004447">
    <property type="entry name" value="Peptidase_S41A"/>
</dbReference>
<feature type="region of interest" description="Disordered" evidence="6">
    <location>
        <begin position="400"/>
        <end position="458"/>
    </location>
</feature>
<dbReference type="EMBL" id="SRHE01000088">
    <property type="protein sequence ID" value="TWW10497.1"/>
    <property type="molecule type" value="Genomic_DNA"/>
</dbReference>
<evidence type="ECO:0000256" key="5">
    <source>
        <dbReference type="RuleBase" id="RU004404"/>
    </source>
</evidence>
<dbReference type="Gene3D" id="2.30.42.10">
    <property type="match status" value="1"/>
</dbReference>
<evidence type="ECO:0000256" key="2">
    <source>
        <dbReference type="ARBA" id="ARBA00022670"/>
    </source>
</evidence>
<dbReference type="CDD" id="cd06782">
    <property type="entry name" value="cpPDZ_CPP-like"/>
    <property type="match status" value="1"/>
</dbReference>
<evidence type="ECO:0000259" key="7">
    <source>
        <dbReference type="PROSITE" id="PS50106"/>
    </source>
</evidence>
<dbReference type="InterPro" id="IPR005151">
    <property type="entry name" value="Tail-specific_protease"/>
</dbReference>
<dbReference type="SUPFAM" id="SSF52096">
    <property type="entry name" value="ClpP/crotonase"/>
    <property type="match status" value="1"/>
</dbReference>
<feature type="compositionally biased region" description="Basic and acidic residues" evidence="6">
    <location>
        <begin position="400"/>
        <end position="425"/>
    </location>
</feature>
<dbReference type="Pfam" id="PF11818">
    <property type="entry name" value="DUF3340"/>
    <property type="match status" value="1"/>
</dbReference>
<dbReference type="SMART" id="SM00245">
    <property type="entry name" value="TSPc"/>
    <property type="match status" value="1"/>
</dbReference>
<dbReference type="Pfam" id="PF03572">
    <property type="entry name" value="Peptidase_S41"/>
    <property type="match status" value="1"/>
</dbReference>
<evidence type="ECO:0000313" key="9">
    <source>
        <dbReference type="Proteomes" id="UP000321083"/>
    </source>
</evidence>
<evidence type="ECO:0000256" key="6">
    <source>
        <dbReference type="SAM" id="MobiDB-lite"/>
    </source>
</evidence>
<dbReference type="GO" id="GO:0030288">
    <property type="term" value="C:outer membrane-bounded periplasmic space"/>
    <property type="evidence" value="ECO:0007669"/>
    <property type="project" value="TreeGrafter"/>
</dbReference>
<dbReference type="GO" id="GO:0006508">
    <property type="term" value="P:proteolysis"/>
    <property type="evidence" value="ECO:0007669"/>
    <property type="project" value="UniProtKB-KW"/>
</dbReference>
<dbReference type="PROSITE" id="PS50106">
    <property type="entry name" value="PDZ"/>
    <property type="match status" value="1"/>
</dbReference>
<sequence length="512" mass="55567">MSSLDPHSEYYGPEALEDFRISTSLHLEGIGAVLRSDDGFTTIQSLVPGGPAANTGKVKVEDKIIAVAQGEESPVDVIDMDLREVVKLIRGTGGTEVRLTIVREEVGKNTQLVIPIIRDKVQLKDRAAKSRVVPVTLQENPNEKPKTLKLGVIDLPSFYMDFEGRQNRQKGYKSSSADMVVEIGKMKKENVDAIIVDLRSNGGGSLDESIDIAGLFFDKGPVVQTKDTRGGVMVQKDEDGKTLYSGPLVVMINRHSASASEIFAGAIQDYQRGLIVGDTHTFGKGTVQNLNDIDEKLGAIKVTISKFYRPSGSSTQLKGVESDIVIPDLLDEYDVGEKTYDYALPWEKIAASDYKAFGQVSPETVKLLKDASKARVAKDPNFVKVADAIKEYKAGEESRSKVSLKEEAADAKKAGKDDKLADSKKGGKGGKNGKDGKDGKKKSKAGEEEEEDGEKLSLVEDYQLQEALRVTADYVQILGKRPLAKVGIPEVEKMAVAEHAADGKKTETKGHP</sequence>
<dbReference type="GO" id="GO:0008236">
    <property type="term" value="F:serine-type peptidase activity"/>
    <property type="evidence" value="ECO:0007669"/>
    <property type="project" value="UniProtKB-KW"/>
</dbReference>
<keyword evidence="4 5" id="KW-0720">Serine protease</keyword>
<comment type="similarity">
    <text evidence="1 5">Belongs to the peptidase S41A family.</text>
</comment>
<dbReference type="AlphaFoldDB" id="A0A5C6M895"/>
<evidence type="ECO:0000256" key="1">
    <source>
        <dbReference type="ARBA" id="ARBA00009179"/>
    </source>
</evidence>
<name>A0A5C6M895_9PLAN</name>
<keyword evidence="2 5" id="KW-0645">Protease</keyword>
<dbReference type="GO" id="GO:0004175">
    <property type="term" value="F:endopeptidase activity"/>
    <property type="evidence" value="ECO:0007669"/>
    <property type="project" value="TreeGrafter"/>
</dbReference>
<evidence type="ECO:0000256" key="3">
    <source>
        <dbReference type="ARBA" id="ARBA00022801"/>
    </source>
</evidence>
<dbReference type="GO" id="GO:0007165">
    <property type="term" value="P:signal transduction"/>
    <property type="evidence" value="ECO:0007669"/>
    <property type="project" value="TreeGrafter"/>
</dbReference>
<dbReference type="InterPro" id="IPR001478">
    <property type="entry name" value="PDZ"/>
</dbReference>
<evidence type="ECO:0000313" key="8">
    <source>
        <dbReference type="EMBL" id="TWW10497.1"/>
    </source>
</evidence>
<keyword evidence="3 5" id="KW-0378">Hydrolase</keyword>
<dbReference type="Gene3D" id="3.90.226.10">
    <property type="entry name" value="2-enoyl-CoA Hydratase, Chain A, domain 1"/>
    <property type="match status" value="1"/>
</dbReference>
<evidence type="ECO:0000256" key="4">
    <source>
        <dbReference type="ARBA" id="ARBA00022825"/>
    </source>
</evidence>